<reference evidence="3" key="1">
    <citation type="journal article" date="2019" name="Int. J. Syst. Evol. Microbiol.">
        <title>The Global Catalogue of Microorganisms (GCM) 10K type strain sequencing project: providing services to taxonomists for standard genome sequencing and annotation.</title>
        <authorList>
            <consortium name="The Broad Institute Genomics Platform"/>
            <consortium name="The Broad Institute Genome Sequencing Center for Infectious Disease"/>
            <person name="Wu L."/>
            <person name="Ma J."/>
        </authorList>
    </citation>
    <scope>NUCLEOTIDE SEQUENCE [LARGE SCALE GENOMIC DNA]</scope>
    <source>
        <strain evidence="3">JCM 19635</strain>
    </source>
</reference>
<evidence type="ECO:0008006" key="4">
    <source>
        <dbReference type="Google" id="ProtNLM"/>
    </source>
</evidence>
<dbReference type="Proteomes" id="UP001596513">
    <property type="component" value="Unassembled WGS sequence"/>
</dbReference>
<proteinExistence type="predicted"/>
<dbReference type="SUPFAM" id="SSF101898">
    <property type="entry name" value="NHL repeat"/>
    <property type="match status" value="1"/>
</dbReference>
<dbReference type="RefSeq" id="WP_380207116.1">
    <property type="nucleotide sequence ID" value="NZ_JBHTEK010000006.1"/>
</dbReference>
<protein>
    <recommendedName>
        <fullName evidence="4">SMP-30/Gluconolactonase/LRE-like region domain-containing protein</fullName>
    </recommendedName>
</protein>
<organism evidence="2 3">
    <name type="scientific">Hymenobacter humi</name>
    <dbReference type="NCBI Taxonomy" id="1411620"/>
    <lineage>
        <taxon>Bacteria</taxon>
        <taxon>Pseudomonadati</taxon>
        <taxon>Bacteroidota</taxon>
        <taxon>Cytophagia</taxon>
        <taxon>Cytophagales</taxon>
        <taxon>Hymenobacteraceae</taxon>
        <taxon>Hymenobacter</taxon>
    </lineage>
</organism>
<accession>A0ABW2UC97</accession>
<feature type="compositionally biased region" description="Low complexity" evidence="1">
    <location>
        <begin position="335"/>
        <end position="355"/>
    </location>
</feature>
<keyword evidence="3" id="KW-1185">Reference proteome</keyword>
<name>A0ABW2UC97_9BACT</name>
<sequence>MVGQLHRTNQPRGWPNALALDAAGNVYVTGTAASGAPWDYDVISADYETFKYSANGERLWQARYNGPANLFDVAQALAVDASGNVYVTGVSDSGNGTTDYATVQYSPTGQQLWVVRYDGPANQADRAMALAVDAAGNVYVTGASVGSSGTSDFATIKYGKSVSEPPPACDRTVNQPVAAADRLSGARARGRLRRPGCWPTTGTPGPAAAGGQRGGAQRGLAGAQPRRQLHLHPWAGYVGPATFTYLVQEAGPVLASAVTGHYYEFVSAPGICWAEAQAAAAARRYQGMAGYLATITLESEKTFCWAGRRANTGSGRPMMKSKASGAGKPVRRQARCSGAAPPAALAQATATGNRASPTTTQTSGAARGGLRRALRQLGVVERPGELW</sequence>
<dbReference type="EMBL" id="JBHTEK010000006">
    <property type="protein sequence ID" value="MFC7671168.1"/>
    <property type="molecule type" value="Genomic_DNA"/>
</dbReference>
<dbReference type="PANTHER" id="PTHR35580:SF1">
    <property type="entry name" value="PHYTASE-LIKE DOMAIN-CONTAINING PROTEIN"/>
    <property type="match status" value="1"/>
</dbReference>
<evidence type="ECO:0000313" key="3">
    <source>
        <dbReference type="Proteomes" id="UP001596513"/>
    </source>
</evidence>
<evidence type="ECO:0000313" key="2">
    <source>
        <dbReference type="EMBL" id="MFC7671168.1"/>
    </source>
</evidence>
<dbReference type="PANTHER" id="PTHR35580">
    <property type="entry name" value="CELL SURFACE GLYCOPROTEIN (S-LAYER PROTEIN)-LIKE PROTEIN"/>
    <property type="match status" value="1"/>
</dbReference>
<feature type="region of interest" description="Disordered" evidence="1">
    <location>
        <begin position="192"/>
        <end position="219"/>
    </location>
</feature>
<dbReference type="InterPro" id="IPR052918">
    <property type="entry name" value="Motility_Chemotaxis_Reg"/>
</dbReference>
<dbReference type="Gene3D" id="2.120.10.30">
    <property type="entry name" value="TolB, C-terminal domain"/>
    <property type="match status" value="1"/>
</dbReference>
<feature type="region of interest" description="Disordered" evidence="1">
    <location>
        <begin position="314"/>
        <end position="369"/>
    </location>
</feature>
<dbReference type="InterPro" id="IPR011042">
    <property type="entry name" value="6-blade_b-propeller_TolB-like"/>
</dbReference>
<feature type="compositionally biased region" description="Low complexity" evidence="1">
    <location>
        <begin position="199"/>
        <end position="210"/>
    </location>
</feature>
<evidence type="ECO:0000256" key="1">
    <source>
        <dbReference type="SAM" id="MobiDB-lite"/>
    </source>
</evidence>
<gene>
    <name evidence="2" type="ORF">ACFQT0_30060</name>
</gene>
<comment type="caution">
    <text evidence="2">The sequence shown here is derived from an EMBL/GenBank/DDBJ whole genome shotgun (WGS) entry which is preliminary data.</text>
</comment>